<proteinExistence type="predicted"/>
<dbReference type="EMBL" id="JBHUGY010000051">
    <property type="protein sequence ID" value="MFD2057098.1"/>
    <property type="molecule type" value="Genomic_DNA"/>
</dbReference>
<protein>
    <submittedName>
        <fullName evidence="1">Uncharacterized protein</fullName>
    </submittedName>
</protein>
<evidence type="ECO:0000313" key="1">
    <source>
        <dbReference type="EMBL" id="MFD2057098.1"/>
    </source>
</evidence>
<reference evidence="2" key="1">
    <citation type="journal article" date="2019" name="Int. J. Syst. Evol. Microbiol.">
        <title>The Global Catalogue of Microorganisms (GCM) 10K type strain sequencing project: providing services to taxonomists for standard genome sequencing and annotation.</title>
        <authorList>
            <consortium name="The Broad Institute Genomics Platform"/>
            <consortium name="The Broad Institute Genome Sequencing Center for Infectious Disease"/>
            <person name="Wu L."/>
            <person name="Ma J."/>
        </authorList>
    </citation>
    <scope>NUCLEOTIDE SEQUENCE [LARGE SCALE GENOMIC DNA]</scope>
    <source>
        <strain evidence="2">CGMCC 1.16226</strain>
    </source>
</reference>
<organism evidence="1 2">
    <name type="scientific">Mesorhizobium calcicola</name>
    <dbReference type="NCBI Taxonomy" id="1300310"/>
    <lineage>
        <taxon>Bacteria</taxon>
        <taxon>Pseudomonadati</taxon>
        <taxon>Pseudomonadota</taxon>
        <taxon>Alphaproteobacteria</taxon>
        <taxon>Hyphomicrobiales</taxon>
        <taxon>Phyllobacteriaceae</taxon>
        <taxon>Mesorhizobium</taxon>
    </lineage>
</organism>
<comment type="caution">
    <text evidence="1">The sequence shown here is derived from an EMBL/GenBank/DDBJ whole genome shotgun (WGS) entry which is preliminary data.</text>
</comment>
<accession>A0ABW4WMG3</accession>
<dbReference type="RefSeq" id="WP_379024817.1">
    <property type="nucleotide sequence ID" value="NZ_JBHUGY010000051.1"/>
</dbReference>
<sequence>MLVDAAPCRLVQARAEILQTPTDMDFGRTFVVARSRQPSPARLLACPMGNQANGDTEMSAYWIAVASAEHAPCAWPVRAASCRSITAGRHRCRPRQTRRRHRLLFANHHFRRKDGLQALRRSHRAGRRSYQGDMGGGFTPFRRDVELDKGRGNIDQAAARQLDFTAGKFELGLSASLLASIEISAHDFR</sequence>
<name>A0ABW4WMG3_9HYPH</name>
<dbReference type="Proteomes" id="UP001597349">
    <property type="component" value="Unassembled WGS sequence"/>
</dbReference>
<keyword evidence="2" id="KW-1185">Reference proteome</keyword>
<gene>
    <name evidence="1" type="ORF">ACFSQT_29670</name>
</gene>
<evidence type="ECO:0000313" key="2">
    <source>
        <dbReference type="Proteomes" id="UP001597349"/>
    </source>
</evidence>
<dbReference type="Gene3D" id="3.30.720.110">
    <property type="match status" value="1"/>
</dbReference>